<keyword evidence="3 6" id="KW-0521">NADP</keyword>
<keyword evidence="6" id="KW-0963">Cytoplasm</keyword>
<evidence type="ECO:0000259" key="9">
    <source>
        <dbReference type="Pfam" id="PF03807"/>
    </source>
</evidence>
<comment type="pathway">
    <text evidence="6">Amino-acid biosynthesis; L-proline biosynthesis; L-proline from L-glutamate 5-semialdehyde: step 1/1.</text>
</comment>
<protein>
    <recommendedName>
        <fullName evidence="6 7">Pyrroline-5-carboxylate reductase</fullName>
        <shortName evidence="6">P5C reductase</shortName>
        <shortName evidence="6">P5CR</shortName>
        <ecNumber evidence="6 7">1.5.1.2</ecNumber>
    </recommendedName>
    <alternativeName>
        <fullName evidence="6">PCA reductase</fullName>
    </alternativeName>
</protein>
<accession>A0A841RS48</accession>
<dbReference type="GO" id="GO:0004735">
    <property type="term" value="F:pyrroline-5-carboxylate reductase activity"/>
    <property type="evidence" value="ECO:0007669"/>
    <property type="project" value="UniProtKB-UniRule"/>
</dbReference>
<dbReference type="SUPFAM" id="SSF51735">
    <property type="entry name" value="NAD(P)-binding Rossmann-fold domains"/>
    <property type="match status" value="1"/>
</dbReference>
<feature type="binding site" evidence="8">
    <location>
        <begin position="9"/>
        <end position="14"/>
    </location>
    <ligand>
        <name>NADP(+)</name>
        <dbReference type="ChEBI" id="CHEBI:58349"/>
    </ligand>
</feature>
<keyword evidence="6" id="KW-0028">Amino-acid biosynthesis</keyword>
<evidence type="ECO:0000256" key="6">
    <source>
        <dbReference type="HAMAP-Rule" id="MF_01925"/>
    </source>
</evidence>
<dbReference type="NCBIfam" id="TIGR00112">
    <property type="entry name" value="proC"/>
    <property type="match status" value="1"/>
</dbReference>
<dbReference type="Pfam" id="PF03807">
    <property type="entry name" value="F420_oxidored"/>
    <property type="match status" value="1"/>
</dbReference>
<sequence length="274" mass="30033">MKNTVVSFIGAGSMAEAIIAGMTAKEIVPTNHIIATNYSNKERLQRLEEEYQIQTTQNRLEAVEKSNVVILAMKPKDIQTSLNELDEVLTENHIVVSLLAGISSTYIESLLHCKAPVIRVMPNTSATIGRSATTIAKGTHVEQEHIDLVDELMKSIGTTAVIVEEEMDDYTALAGSAPAFYYFMVEAMEQFATEKGLSLETAKPLMIETIRGVGEMLASTKEKPEILRKKITSPGGTTEAGIQSLSELQFKEAVIKSLNATANRSQQMRAELEK</sequence>
<proteinExistence type="inferred from homology"/>
<dbReference type="EC" id="1.5.1.2" evidence="6 7"/>
<dbReference type="InterPro" id="IPR028939">
    <property type="entry name" value="P5C_Rdtase_cat_N"/>
</dbReference>
<gene>
    <name evidence="6" type="primary">proC</name>
    <name evidence="11" type="ORF">GGQ92_002216</name>
</gene>
<dbReference type="RefSeq" id="WP_184248521.1">
    <property type="nucleotide sequence ID" value="NZ_BAAACU010000012.1"/>
</dbReference>
<keyword evidence="12" id="KW-1185">Reference proteome</keyword>
<comment type="catalytic activity">
    <reaction evidence="6">
        <text>L-proline + NADP(+) = (S)-1-pyrroline-5-carboxylate + NADPH + 2 H(+)</text>
        <dbReference type="Rhea" id="RHEA:14109"/>
        <dbReference type="ChEBI" id="CHEBI:15378"/>
        <dbReference type="ChEBI" id="CHEBI:17388"/>
        <dbReference type="ChEBI" id="CHEBI:57783"/>
        <dbReference type="ChEBI" id="CHEBI:58349"/>
        <dbReference type="ChEBI" id="CHEBI:60039"/>
        <dbReference type="EC" id="1.5.1.2"/>
    </reaction>
</comment>
<comment type="function">
    <text evidence="5 6">Catalyzes the reduction of 1-pyrroline-5-carboxylate (PCA) to L-proline.</text>
</comment>
<comment type="subcellular location">
    <subcellularLocation>
        <location evidence="6">Cytoplasm</location>
    </subcellularLocation>
</comment>
<dbReference type="PIRSF" id="PIRSF000193">
    <property type="entry name" value="Pyrrol-5-carb_rd"/>
    <property type="match status" value="1"/>
</dbReference>
<evidence type="ECO:0000313" key="11">
    <source>
        <dbReference type="EMBL" id="MBB6513408.1"/>
    </source>
</evidence>
<dbReference type="Gene3D" id="3.40.50.720">
    <property type="entry name" value="NAD(P)-binding Rossmann-like Domain"/>
    <property type="match status" value="1"/>
</dbReference>
<feature type="domain" description="Pyrroline-5-carboxylate reductase dimerisation" evidence="10">
    <location>
        <begin position="164"/>
        <end position="268"/>
    </location>
</feature>
<dbReference type="Gene3D" id="1.10.3730.10">
    <property type="entry name" value="ProC C-terminal domain-like"/>
    <property type="match status" value="1"/>
</dbReference>
<dbReference type="FunFam" id="1.10.3730.10:FF:000001">
    <property type="entry name" value="Pyrroline-5-carboxylate reductase"/>
    <property type="match status" value="1"/>
</dbReference>
<evidence type="ECO:0000256" key="3">
    <source>
        <dbReference type="ARBA" id="ARBA00022857"/>
    </source>
</evidence>
<dbReference type="UniPathway" id="UPA00098">
    <property type="reaction ID" value="UER00361"/>
</dbReference>
<dbReference type="AlphaFoldDB" id="A0A841RS48"/>
<dbReference type="Pfam" id="PF14748">
    <property type="entry name" value="P5CR_dimer"/>
    <property type="match status" value="1"/>
</dbReference>
<evidence type="ECO:0000256" key="1">
    <source>
        <dbReference type="ARBA" id="ARBA00005525"/>
    </source>
</evidence>
<evidence type="ECO:0000259" key="10">
    <source>
        <dbReference type="Pfam" id="PF14748"/>
    </source>
</evidence>
<feature type="binding site" evidence="8">
    <location>
        <begin position="72"/>
        <end position="75"/>
    </location>
    <ligand>
        <name>NADP(+)</name>
        <dbReference type="ChEBI" id="CHEBI:58349"/>
    </ligand>
</feature>
<keyword evidence="2 6" id="KW-0641">Proline biosynthesis</keyword>
<dbReference type="InterPro" id="IPR036291">
    <property type="entry name" value="NAD(P)-bd_dom_sf"/>
</dbReference>
<keyword evidence="4 6" id="KW-0560">Oxidoreductase</keyword>
<evidence type="ECO:0000313" key="12">
    <source>
        <dbReference type="Proteomes" id="UP000572212"/>
    </source>
</evidence>
<dbReference type="InterPro" id="IPR000304">
    <property type="entry name" value="Pyrroline-COOH_reductase"/>
</dbReference>
<dbReference type="GO" id="GO:0005737">
    <property type="term" value="C:cytoplasm"/>
    <property type="evidence" value="ECO:0007669"/>
    <property type="project" value="UniProtKB-SubCell"/>
</dbReference>
<dbReference type="PANTHER" id="PTHR11645:SF49">
    <property type="entry name" value="PYRROLINE-5-CARBOXYLATE REDUCTASE 1"/>
    <property type="match status" value="1"/>
</dbReference>
<dbReference type="GO" id="GO:0055129">
    <property type="term" value="P:L-proline biosynthetic process"/>
    <property type="evidence" value="ECO:0007669"/>
    <property type="project" value="UniProtKB-UniRule"/>
</dbReference>
<evidence type="ECO:0000256" key="4">
    <source>
        <dbReference type="ARBA" id="ARBA00023002"/>
    </source>
</evidence>
<name>A0A841RS48_9BACI</name>
<evidence type="ECO:0000256" key="5">
    <source>
        <dbReference type="ARBA" id="ARBA00058118"/>
    </source>
</evidence>
<dbReference type="Proteomes" id="UP000572212">
    <property type="component" value="Unassembled WGS sequence"/>
</dbReference>
<comment type="caution">
    <text evidence="11">The sequence shown here is derived from an EMBL/GenBank/DDBJ whole genome shotgun (WGS) entry which is preliminary data.</text>
</comment>
<dbReference type="HAMAP" id="MF_01925">
    <property type="entry name" value="P5C_reductase"/>
    <property type="match status" value="1"/>
</dbReference>
<evidence type="ECO:0000256" key="7">
    <source>
        <dbReference type="NCBIfam" id="TIGR00112"/>
    </source>
</evidence>
<dbReference type="InterPro" id="IPR029036">
    <property type="entry name" value="P5CR_dimer"/>
</dbReference>
<organism evidence="11 12">
    <name type="scientific">Gracilibacillus halotolerans</name>
    <dbReference type="NCBI Taxonomy" id="74386"/>
    <lineage>
        <taxon>Bacteria</taxon>
        <taxon>Bacillati</taxon>
        <taxon>Bacillota</taxon>
        <taxon>Bacilli</taxon>
        <taxon>Bacillales</taxon>
        <taxon>Bacillaceae</taxon>
        <taxon>Gracilibacillus</taxon>
    </lineage>
</organism>
<evidence type="ECO:0000256" key="8">
    <source>
        <dbReference type="PIRSR" id="PIRSR000193-1"/>
    </source>
</evidence>
<evidence type="ECO:0000256" key="2">
    <source>
        <dbReference type="ARBA" id="ARBA00022650"/>
    </source>
</evidence>
<comment type="similarity">
    <text evidence="1 6">Belongs to the pyrroline-5-carboxylate reductase family.</text>
</comment>
<dbReference type="PANTHER" id="PTHR11645">
    <property type="entry name" value="PYRROLINE-5-CARBOXYLATE REDUCTASE"/>
    <property type="match status" value="1"/>
</dbReference>
<dbReference type="EMBL" id="JACHON010000011">
    <property type="protein sequence ID" value="MBB6513408.1"/>
    <property type="molecule type" value="Genomic_DNA"/>
</dbReference>
<feature type="domain" description="Pyrroline-5-carboxylate reductase catalytic N-terminal" evidence="9">
    <location>
        <begin position="6"/>
        <end position="101"/>
    </location>
</feature>
<comment type="catalytic activity">
    <reaction evidence="6">
        <text>L-proline + NAD(+) = (S)-1-pyrroline-5-carboxylate + NADH + 2 H(+)</text>
        <dbReference type="Rhea" id="RHEA:14105"/>
        <dbReference type="ChEBI" id="CHEBI:15378"/>
        <dbReference type="ChEBI" id="CHEBI:17388"/>
        <dbReference type="ChEBI" id="CHEBI:57540"/>
        <dbReference type="ChEBI" id="CHEBI:57945"/>
        <dbReference type="ChEBI" id="CHEBI:60039"/>
        <dbReference type="EC" id="1.5.1.2"/>
    </reaction>
</comment>
<reference evidence="11 12" key="1">
    <citation type="submission" date="2020-08" db="EMBL/GenBank/DDBJ databases">
        <title>Genomic Encyclopedia of Type Strains, Phase IV (KMG-IV): sequencing the most valuable type-strain genomes for metagenomic binning, comparative biology and taxonomic classification.</title>
        <authorList>
            <person name="Goeker M."/>
        </authorList>
    </citation>
    <scope>NUCLEOTIDE SEQUENCE [LARGE SCALE GENOMIC DNA]</scope>
    <source>
        <strain evidence="11 12">DSM 11805</strain>
    </source>
</reference>
<dbReference type="SUPFAM" id="SSF48179">
    <property type="entry name" value="6-phosphogluconate dehydrogenase C-terminal domain-like"/>
    <property type="match status" value="1"/>
</dbReference>
<dbReference type="InterPro" id="IPR008927">
    <property type="entry name" value="6-PGluconate_DH-like_C_sf"/>
</dbReference>